<organism evidence="1 2">
    <name type="scientific">Giardia duodenalis assemblage B</name>
    <dbReference type="NCBI Taxonomy" id="1394984"/>
    <lineage>
        <taxon>Eukaryota</taxon>
        <taxon>Metamonada</taxon>
        <taxon>Diplomonadida</taxon>
        <taxon>Hexamitidae</taxon>
        <taxon>Giardiinae</taxon>
        <taxon>Giardia</taxon>
    </lineage>
</organism>
<comment type="caution">
    <text evidence="1">The sequence shown here is derived from an EMBL/GenBank/DDBJ whole genome shotgun (WGS) entry which is preliminary data.</text>
</comment>
<dbReference type="AlphaFoldDB" id="A0A132NWX6"/>
<dbReference type="Proteomes" id="UP000070089">
    <property type="component" value="Unassembled WGS sequence"/>
</dbReference>
<gene>
    <name evidence="1" type="ORF">QR46_1400</name>
</gene>
<reference evidence="1 2" key="1">
    <citation type="journal article" date="2015" name="Mol. Biochem. Parasitol.">
        <title>Identification of polymorphic genes for use in assemblage B genotyping assays through comparative genomics of multiple assemblage B Giardia duodenalis isolates.</title>
        <authorList>
            <person name="Wielinga C."/>
            <person name="Thompson R.C."/>
            <person name="Monis P."/>
            <person name="Ryan U."/>
        </authorList>
    </citation>
    <scope>NUCLEOTIDE SEQUENCE [LARGE SCALE GENOMIC DNA]</scope>
    <source>
        <strain evidence="1 2">BAH15c1</strain>
    </source>
</reference>
<dbReference type="OrthoDB" id="10255163at2759"/>
<sequence>MDSKFIVETDILEVLTKGGIGAARKEVLLRIQKVKEEILELCLANHSESLYTADLNNLVDDRPQVPPGTVEWLTNNWETIISVICETIIPQNLVAESSIVMYDRCISTLLLAVGAVLRGPIVTTHPTVSHLSKALSVLTNRVTSEDQQELIPVLGIFSEAFHDTILRIQEVSEDLVAGSDSDANKHPLHSLKESEMYLSKFRLHNKPFITRADDSYGALYRLVEWGDNSPALLTAVCSNIYLSLCPLNDCA</sequence>
<dbReference type="VEuPathDB" id="GiardiaDB:QR46_1400"/>
<proteinExistence type="predicted"/>
<name>A0A132NWX6_GIAIN</name>
<dbReference type="EMBL" id="JXTI01000028">
    <property type="protein sequence ID" value="KWX14586.1"/>
    <property type="molecule type" value="Genomic_DNA"/>
</dbReference>
<evidence type="ECO:0000313" key="2">
    <source>
        <dbReference type="Proteomes" id="UP000070089"/>
    </source>
</evidence>
<accession>A0A132NWX6</accession>
<protein>
    <submittedName>
        <fullName evidence="1">Uncharacterized protein</fullName>
    </submittedName>
</protein>
<evidence type="ECO:0000313" key="1">
    <source>
        <dbReference type="EMBL" id="KWX14586.1"/>
    </source>
</evidence>